<sequence length="112" mass="13180">MDINTTFNEYVKEKTKDTNGKIYGIWGDRGEEKLYVLDTNFKLLNEVRAYKKGNYTKKALTLLDGEDPILLVLPKNISEVKSNFELDHNLFIKARRIEKHRNTPKQRLHKKS</sequence>
<protein>
    <submittedName>
        <fullName evidence="1">Uncharacterized protein</fullName>
    </submittedName>
</protein>
<dbReference type="EMBL" id="OU342829">
    <property type="protein sequence ID" value="CAG7579725.1"/>
    <property type="molecule type" value="Genomic_DNA"/>
</dbReference>
<gene>
    <name evidence="1" type="ORF">SLAVMIC_00057</name>
</gene>
<name>A0A8D9FQR7_9VIRU</name>
<proteinExistence type="predicted"/>
<organism evidence="1">
    <name type="scientific">uncultured marine phage</name>
    <dbReference type="NCBI Taxonomy" id="707152"/>
    <lineage>
        <taxon>Viruses</taxon>
        <taxon>environmental samples</taxon>
    </lineage>
</organism>
<evidence type="ECO:0000313" key="1">
    <source>
        <dbReference type="EMBL" id="CAG7579725.1"/>
    </source>
</evidence>
<reference evidence="1" key="1">
    <citation type="submission" date="2021-06" db="EMBL/GenBank/DDBJ databases">
        <authorList>
            <person name="Gannon L."/>
            <person name="Redgwell R T."/>
            <person name="Michniewski S."/>
            <person name="Harrison D C."/>
            <person name="Millard A."/>
        </authorList>
    </citation>
    <scope>NUCLEOTIDE SEQUENCE</scope>
</reference>
<accession>A0A8D9FQR7</accession>